<accession>A0A804JIZ6</accession>
<keyword evidence="1" id="KW-1133">Transmembrane helix</keyword>
<proteinExistence type="predicted"/>
<dbReference type="AlphaFoldDB" id="A0A804JIZ6"/>
<dbReference type="PANTHER" id="PTHR31645:SF0">
    <property type="entry name" value="OLIGOPEPTIDE TRANSPORTER YGL114W-RELATED"/>
    <property type="match status" value="1"/>
</dbReference>
<organism evidence="3 4">
    <name type="scientific">Musa acuminata subsp. malaccensis</name>
    <name type="common">Wild banana</name>
    <name type="synonym">Musa malaccensis</name>
    <dbReference type="NCBI Taxonomy" id="214687"/>
    <lineage>
        <taxon>Eukaryota</taxon>
        <taxon>Viridiplantae</taxon>
        <taxon>Streptophyta</taxon>
        <taxon>Embryophyta</taxon>
        <taxon>Tracheophyta</taxon>
        <taxon>Spermatophyta</taxon>
        <taxon>Magnoliopsida</taxon>
        <taxon>Liliopsida</taxon>
        <taxon>Zingiberales</taxon>
        <taxon>Musaceae</taxon>
        <taxon>Musa</taxon>
    </lineage>
</organism>
<dbReference type="InParanoid" id="A0A804JIZ6"/>
<dbReference type="Proteomes" id="UP000012960">
    <property type="component" value="Unplaced"/>
</dbReference>
<reference evidence="2" key="1">
    <citation type="submission" date="2021-03" db="EMBL/GenBank/DDBJ databases">
        <authorList>
            <consortium name="Genoscope - CEA"/>
            <person name="William W."/>
        </authorList>
    </citation>
    <scope>NUCLEOTIDE SEQUENCE</scope>
    <source>
        <strain evidence="2">Doubled-haploid Pahang</strain>
    </source>
</reference>
<keyword evidence="4" id="KW-1185">Reference proteome</keyword>
<dbReference type="InterPro" id="IPR045035">
    <property type="entry name" value="YSL-like"/>
</dbReference>
<keyword evidence="1" id="KW-0472">Membrane</keyword>
<gene>
    <name evidence="2" type="ORF">GSMUA_167910.1</name>
</gene>
<dbReference type="PANTHER" id="PTHR31645">
    <property type="entry name" value="OLIGOPEPTIDE TRANSPORTER YGL114W-RELATED"/>
    <property type="match status" value="1"/>
</dbReference>
<evidence type="ECO:0000313" key="3">
    <source>
        <dbReference type="EnsemblPlants" id="Ma06_p21960.1"/>
    </source>
</evidence>
<dbReference type="EnsemblPlants" id="Ma06_t21960.1">
    <property type="protein sequence ID" value="Ma06_p21960.1"/>
    <property type="gene ID" value="Ma06_g21960"/>
</dbReference>
<dbReference type="Gramene" id="Ma06_t21960.1">
    <property type="protein sequence ID" value="Ma06_p21960.1"/>
    <property type="gene ID" value="Ma06_g21960"/>
</dbReference>
<protein>
    <submittedName>
        <fullName evidence="2">(wild Malaysian banana) hypothetical protein</fullName>
    </submittedName>
</protein>
<feature type="transmembrane region" description="Helical" evidence="1">
    <location>
        <begin position="26"/>
        <end position="47"/>
    </location>
</feature>
<dbReference type="GO" id="GO:0035673">
    <property type="term" value="F:oligopeptide transmembrane transporter activity"/>
    <property type="evidence" value="ECO:0007669"/>
    <property type="project" value="InterPro"/>
</dbReference>
<evidence type="ECO:0000313" key="2">
    <source>
        <dbReference type="EMBL" id="CAG1846996.1"/>
    </source>
</evidence>
<sequence>MLSRTYQLMGADYPGNRAEDVKNLSLSWMIGFMFVASFLGLLSLVMLRKLEPEKEKKELSGTSAANYTFETIKIYPFIFKQVRCLGKYLSISFCWSCFNGSYCSRTFLWL</sequence>
<name>A0A804JIZ6_MUSAM</name>
<dbReference type="EMBL" id="HG996471">
    <property type="protein sequence ID" value="CAG1846996.1"/>
    <property type="molecule type" value="Genomic_DNA"/>
</dbReference>
<keyword evidence="1" id="KW-0812">Transmembrane</keyword>
<evidence type="ECO:0000256" key="1">
    <source>
        <dbReference type="SAM" id="Phobius"/>
    </source>
</evidence>
<evidence type="ECO:0000313" key="4">
    <source>
        <dbReference type="Proteomes" id="UP000012960"/>
    </source>
</evidence>
<reference evidence="3" key="2">
    <citation type="submission" date="2021-05" db="UniProtKB">
        <authorList>
            <consortium name="EnsemblPlants"/>
        </authorList>
    </citation>
    <scope>IDENTIFICATION</scope>
    <source>
        <strain evidence="3">subsp. malaccensis</strain>
    </source>
</reference>